<evidence type="ECO:0000256" key="5">
    <source>
        <dbReference type="ARBA" id="ARBA00030445"/>
    </source>
</evidence>
<evidence type="ECO:0000256" key="1">
    <source>
        <dbReference type="ARBA" id="ARBA00006820"/>
    </source>
</evidence>
<dbReference type="OrthoDB" id="277439at2759"/>
<dbReference type="InterPro" id="IPR004344">
    <property type="entry name" value="TTL/TTLL_fam"/>
</dbReference>
<evidence type="ECO:0000256" key="3">
    <source>
        <dbReference type="ARBA" id="ARBA00022741"/>
    </source>
</evidence>
<dbReference type="GO" id="GO:0005524">
    <property type="term" value="F:ATP binding"/>
    <property type="evidence" value="ECO:0007669"/>
    <property type="project" value="UniProtKB-KW"/>
</dbReference>
<gene>
    <name evidence="6" type="ORF">GDO86_014651</name>
</gene>
<reference evidence="6" key="1">
    <citation type="thesis" date="2020" institute="ProQuest LLC" country="789 East Eisenhower Parkway, Ann Arbor, MI, USA">
        <title>Comparative Genomics and Chromosome Evolution.</title>
        <authorList>
            <person name="Mudd A.B."/>
        </authorList>
    </citation>
    <scope>NUCLEOTIDE SEQUENCE</scope>
    <source>
        <strain evidence="6">Female2</strain>
        <tissue evidence="6">Blood</tissue>
    </source>
</reference>
<keyword evidence="3" id="KW-0547">Nucleotide-binding</keyword>
<keyword evidence="2" id="KW-0436">Ligase</keyword>
<dbReference type="AlphaFoldDB" id="A0A8T2JSH3"/>
<organism evidence="6 7">
    <name type="scientific">Hymenochirus boettgeri</name>
    <name type="common">Congo dwarf clawed frog</name>
    <dbReference type="NCBI Taxonomy" id="247094"/>
    <lineage>
        <taxon>Eukaryota</taxon>
        <taxon>Metazoa</taxon>
        <taxon>Chordata</taxon>
        <taxon>Craniata</taxon>
        <taxon>Vertebrata</taxon>
        <taxon>Euteleostomi</taxon>
        <taxon>Amphibia</taxon>
        <taxon>Batrachia</taxon>
        <taxon>Anura</taxon>
        <taxon>Pipoidea</taxon>
        <taxon>Pipidae</taxon>
        <taxon>Pipinae</taxon>
        <taxon>Hymenochirus</taxon>
    </lineage>
</organism>
<dbReference type="GO" id="GO:0015631">
    <property type="term" value="F:tubulin binding"/>
    <property type="evidence" value="ECO:0007669"/>
    <property type="project" value="TreeGrafter"/>
</dbReference>
<dbReference type="Pfam" id="PF03133">
    <property type="entry name" value="TTL"/>
    <property type="match status" value="1"/>
</dbReference>
<dbReference type="PANTHER" id="PTHR12241:SF39">
    <property type="entry name" value="TUBULIN POLYGLUTAMYLASE TTLL9-RELATED"/>
    <property type="match status" value="1"/>
</dbReference>
<dbReference type="GO" id="GO:0070740">
    <property type="term" value="F:tubulin-glutamic acid ligase activity"/>
    <property type="evidence" value="ECO:0007669"/>
    <property type="project" value="TreeGrafter"/>
</dbReference>
<evidence type="ECO:0000256" key="4">
    <source>
        <dbReference type="ARBA" id="ARBA00022840"/>
    </source>
</evidence>
<evidence type="ECO:0000256" key="2">
    <source>
        <dbReference type="ARBA" id="ARBA00022598"/>
    </source>
</evidence>
<dbReference type="PANTHER" id="PTHR12241">
    <property type="entry name" value="TUBULIN POLYGLUTAMYLASE"/>
    <property type="match status" value="1"/>
</dbReference>
<dbReference type="EMBL" id="JAACNH010000003">
    <property type="protein sequence ID" value="KAG8447262.1"/>
    <property type="molecule type" value="Genomic_DNA"/>
</dbReference>
<dbReference type="GO" id="GO:0000226">
    <property type="term" value="P:microtubule cytoskeleton organization"/>
    <property type="evidence" value="ECO:0007669"/>
    <property type="project" value="TreeGrafter"/>
</dbReference>
<evidence type="ECO:0000313" key="6">
    <source>
        <dbReference type="EMBL" id="KAG8447262.1"/>
    </source>
</evidence>
<keyword evidence="7" id="KW-1185">Reference proteome</keyword>
<comment type="caution">
    <text evidence="6">The sequence shown here is derived from an EMBL/GenBank/DDBJ whole genome shotgun (WGS) entry which is preliminary data.</text>
</comment>
<dbReference type="Gene3D" id="3.30.470.20">
    <property type="entry name" value="ATP-grasp fold, B domain"/>
    <property type="match status" value="1"/>
</dbReference>
<name>A0A8T2JSH3_9PIPI</name>
<accession>A0A8T2JSH3</accession>
<comment type="similarity">
    <text evidence="1">Belongs to the tubulin--tyrosine ligase family.</text>
</comment>
<keyword evidence="4" id="KW-0067">ATP-binding</keyword>
<evidence type="ECO:0000313" key="7">
    <source>
        <dbReference type="Proteomes" id="UP000812440"/>
    </source>
</evidence>
<protein>
    <recommendedName>
        <fullName evidence="5">Tubulin--tyrosine ligase-like protein 9</fullName>
    </recommendedName>
</protein>
<dbReference type="Proteomes" id="UP000812440">
    <property type="component" value="Chromosome 8_10"/>
</dbReference>
<sequence>MNKVKNVACKVSYGPQKQRERPWIRYKCALTNTIADVLRQRPAGWSQDDGEWDFYWSMCGWLRENFDRKKIMVKNLKRLRKPLERESRAMETEKCNFFPKTFELPAEYHLMVVAKMTREMKSLWENYVAQRYIENPYLIGAWLYRDGFARFSNTRFTLSKTAPDYDPDKGCKWMIQELRQFLTARHGPEQVETLFIDMDNIFITSLQSVQKIIINDKHCFELYGYDILLDEDLKP</sequence>
<proteinExistence type="inferred from homology"/>
<dbReference type="GO" id="GO:0036064">
    <property type="term" value="C:ciliary basal body"/>
    <property type="evidence" value="ECO:0007669"/>
    <property type="project" value="TreeGrafter"/>
</dbReference>